<organism evidence="1 2">
    <name type="scientific">Raoultella terrigena</name>
    <name type="common">Klebsiella terrigena</name>
    <dbReference type="NCBI Taxonomy" id="577"/>
    <lineage>
        <taxon>Bacteria</taxon>
        <taxon>Pseudomonadati</taxon>
        <taxon>Pseudomonadota</taxon>
        <taxon>Gammaproteobacteria</taxon>
        <taxon>Enterobacterales</taxon>
        <taxon>Enterobacteriaceae</taxon>
        <taxon>Klebsiella/Raoultella group</taxon>
        <taxon>Raoultella</taxon>
    </lineage>
</organism>
<proteinExistence type="predicted"/>
<evidence type="ECO:0000313" key="1">
    <source>
        <dbReference type="EMBL" id="VDR24844.1"/>
    </source>
</evidence>
<name>A0A3P8IRK9_RAOTE</name>
<dbReference type="AlphaFoldDB" id="A0A3P8IRK9"/>
<evidence type="ECO:0000313" key="2">
    <source>
        <dbReference type="Proteomes" id="UP000274346"/>
    </source>
</evidence>
<gene>
    <name evidence="1" type="ORF">NCTC13098_01143</name>
</gene>
<evidence type="ECO:0008006" key="3">
    <source>
        <dbReference type="Google" id="ProtNLM"/>
    </source>
</evidence>
<protein>
    <recommendedName>
        <fullName evidence="3">MFS transporter</fullName>
    </recommendedName>
</protein>
<sequence length="54" mass="5960">MGSLVSAADDSLLRHRSFVTFWLARTCSSFGFQMFSVAVSWQIYAITHSAMALG</sequence>
<accession>A0A3P8IRK9</accession>
<reference evidence="1 2" key="1">
    <citation type="submission" date="2018-12" db="EMBL/GenBank/DDBJ databases">
        <authorList>
            <consortium name="Pathogen Informatics"/>
        </authorList>
    </citation>
    <scope>NUCLEOTIDE SEQUENCE [LARGE SCALE GENOMIC DNA]</scope>
    <source>
        <strain evidence="1 2">NCTC13098</strain>
    </source>
</reference>
<dbReference type="Proteomes" id="UP000274346">
    <property type="component" value="Chromosome"/>
</dbReference>
<dbReference type="KEGG" id="rtg:NCTC13098_01143"/>
<dbReference type="EMBL" id="LR131271">
    <property type="protein sequence ID" value="VDR24844.1"/>
    <property type="molecule type" value="Genomic_DNA"/>
</dbReference>